<dbReference type="Proteomes" id="UP000275394">
    <property type="component" value="Unassembled WGS sequence"/>
</dbReference>
<dbReference type="EMBL" id="RKHR01000003">
    <property type="protein sequence ID" value="ROS04947.1"/>
    <property type="molecule type" value="Genomic_DNA"/>
</dbReference>
<keyword evidence="1" id="KW-0645">Protease</keyword>
<dbReference type="AlphaFoldDB" id="A0A3N2DYV3"/>
<dbReference type="InterPro" id="IPR001539">
    <property type="entry name" value="Peptidase_U32"/>
</dbReference>
<reference evidence="1 2" key="1">
    <citation type="submission" date="2018-11" db="EMBL/GenBank/DDBJ databases">
        <title>Genomic Encyclopedia of Type Strains, Phase IV (KMG-IV): sequencing the most valuable type-strain genomes for metagenomic binning, comparative biology and taxonomic classification.</title>
        <authorList>
            <person name="Goeker M."/>
        </authorList>
    </citation>
    <scope>NUCLEOTIDE SEQUENCE [LARGE SCALE GENOMIC DNA]</scope>
    <source>
        <strain evidence="1 2">DSM 100316</strain>
    </source>
</reference>
<dbReference type="GO" id="GO:0006508">
    <property type="term" value="P:proteolysis"/>
    <property type="evidence" value="ECO:0007669"/>
    <property type="project" value="UniProtKB-KW"/>
</dbReference>
<dbReference type="PANTHER" id="PTHR30217">
    <property type="entry name" value="PEPTIDASE U32 FAMILY"/>
    <property type="match status" value="1"/>
</dbReference>
<organism evidence="1 2">
    <name type="scientific">Sinobacterium caligoides</name>
    <dbReference type="NCBI Taxonomy" id="933926"/>
    <lineage>
        <taxon>Bacteria</taxon>
        <taxon>Pseudomonadati</taxon>
        <taxon>Pseudomonadota</taxon>
        <taxon>Gammaproteobacteria</taxon>
        <taxon>Cellvibrionales</taxon>
        <taxon>Spongiibacteraceae</taxon>
        <taxon>Sinobacterium</taxon>
    </lineage>
</organism>
<name>A0A3N2DYV3_9GAMM</name>
<evidence type="ECO:0000313" key="1">
    <source>
        <dbReference type="EMBL" id="ROS04947.1"/>
    </source>
</evidence>
<comment type="caution">
    <text evidence="1">The sequence shown here is derived from an EMBL/GenBank/DDBJ whole genome shotgun (WGS) entry which is preliminary data.</text>
</comment>
<keyword evidence="2" id="KW-1185">Reference proteome</keyword>
<dbReference type="GO" id="GO:0008233">
    <property type="term" value="F:peptidase activity"/>
    <property type="evidence" value="ECO:0007669"/>
    <property type="project" value="UniProtKB-KW"/>
</dbReference>
<accession>A0A3N2DYV3</accession>
<dbReference type="PANTHER" id="PTHR30217:SF11">
    <property type="entry name" value="UBIQUINONE BIOSYNTHESIS PROTEIN UBIV"/>
    <property type="match status" value="1"/>
</dbReference>
<dbReference type="InterPro" id="IPR051454">
    <property type="entry name" value="RNA/ubiquinone_mod_enzymes"/>
</dbReference>
<sequence length="281" mass="31641">MVEFYEAAIDSQTDVIYLGETVCSKRTELTPNEWLELAEGLQDRGKQIVLSTQTLLETPADHKLLQRYCDNDKLLFEANDMGAVGILSNKRLPFVVGAAINCYNAHTLQQLRQLGMQRWVMPVELSRQWLLDVISEAKQLGCDMGFEREVFAYGYLPLAYSARCFTSRHENRPKSDCQQCCIQYPQGLTVNSQEGQALFTINGIQTQSGYCYNLINDIPSMQGLVDIVRISPLSLNSLETAEQFKRTAELGLTDNIATGGECNGYWHNLTGMTMLNTEQQV</sequence>
<dbReference type="Pfam" id="PF01136">
    <property type="entry name" value="Peptidase_U32"/>
    <property type="match status" value="1"/>
</dbReference>
<proteinExistence type="predicted"/>
<dbReference type="NCBIfam" id="NF011991">
    <property type="entry name" value="PRK15447.1"/>
    <property type="match status" value="1"/>
</dbReference>
<protein>
    <submittedName>
        <fullName evidence="1">Collagenase-like PrtC family protease</fullName>
    </submittedName>
</protein>
<gene>
    <name evidence="1" type="ORF">EDC56_0464</name>
</gene>
<keyword evidence="1" id="KW-0378">Hydrolase</keyword>
<evidence type="ECO:0000313" key="2">
    <source>
        <dbReference type="Proteomes" id="UP000275394"/>
    </source>
</evidence>